<feature type="chain" id="PRO_5001781255" description="Lipoprotein" evidence="1">
    <location>
        <begin position="27"/>
        <end position="456"/>
    </location>
</feature>
<feature type="signal peptide" evidence="1">
    <location>
        <begin position="1"/>
        <end position="26"/>
    </location>
</feature>
<organism evidence="2 3">
    <name type="scientific">Archangium violaceum Cb vi76</name>
    <dbReference type="NCBI Taxonomy" id="1406225"/>
    <lineage>
        <taxon>Bacteria</taxon>
        <taxon>Pseudomonadati</taxon>
        <taxon>Myxococcota</taxon>
        <taxon>Myxococcia</taxon>
        <taxon>Myxococcales</taxon>
        <taxon>Cystobacterineae</taxon>
        <taxon>Archangiaceae</taxon>
        <taxon>Archangium</taxon>
    </lineage>
</organism>
<dbReference type="AlphaFoldDB" id="A0A084SFU5"/>
<protein>
    <recommendedName>
        <fullName evidence="4">Lipoprotein</fullName>
    </recommendedName>
</protein>
<reference evidence="2 3" key="1">
    <citation type="submission" date="2014-07" db="EMBL/GenBank/DDBJ databases">
        <title>Draft Genome Sequence of Gephyronic Acid Producer, Cystobacter violaceus Strain Cb vi76.</title>
        <authorList>
            <person name="Stevens D.C."/>
            <person name="Young J."/>
            <person name="Carmichael R."/>
            <person name="Tan J."/>
            <person name="Taylor R.E."/>
        </authorList>
    </citation>
    <scope>NUCLEOTIDE SEQUENCE [LARGE SCALE GENOMIC DNA]</scope>
    <source>
        <strain evidence="2 3">Cb vi76</strain>
    </source>
</reference>
<evidence type="ECO:0000256" key="1">
    <source>
        <dbReference type="SAM" id="SignalP"/>
    </source>
</evidence>
<evidence type="ECO:0000313" key="2">
    <source>
        <dbReference type="EMBL" id="KFA87330.1"/>
    </source>
</evidence>
<accession>A0A084SFU5</accession>
<gene>
    <name evidence="2" type="ORF">Q664_48710</name>
</gene>
<dbReference type="EMBL" id="JPMI01000388">
    <property type="protein sequence ID" value="KFA87330.1"/>
    <property type="molecule type" value="Genomic_DNA"/>
</dbReference>
<comment type="caution">
    <text evidence="2">The sequence shown here is derived from an EMBL/GenBank/DDBJ whole genome shotgun (WGS) entry which is preliminary data.</text>
</comment>
<evidence type="ECO:0008006" key="4">
    <source>
        <dbReference type="Google" id="ProtNLM"/>
    </source>
</evidence>
<keyword evidence="1" id="KW-0732">Signal</keyword>
<dbReference type="RefSeq" id="WP_043412798.1">
    <property type="nucleotide sequence ID" value="NZ_JPMI01000388.1"/>
</dbReference>
<sequence length="456" mass="50473">MTFPRMSIVARLLGGLLLCLVSGAHAAGKATPPAASTASPAPRLHNEDITLIYTFMLFHPTPPKGDVVAEARELLTSQYEELAGARKPEAPRPAVEFKTVPSEGLIPTDDAVLDVWGQRLNAEERKRLLGARHATALTFHVPFARRNEALLAATRFAHQLAVEHEGILWDISTRDYYSPLCWKKERLDRWSGGVPAVPAHITVDVHGEGESRRVTTSGMVKLGLPDLVVEQVPSSMLKDMGMLVGVVAQLLAEGLELSKDGTLNVDLARLKDARVKCLLEEMMAEGARRNMNMKLRALEARHGKAGPQKHLLEIVFPGSGTAHERHQAALDTLFGKRPVSLMGVKPEDPELAEVARKARLRLDELKPRVEKGLQPPERLEVRASFRTDDGGSEQLWFEVTGWENDKLRGRLVNLPFKARTVNVPLQDVSDYLYKRPNGTHEGGQSSRILMRRKEGC</sequence>
<dbReference type="Proteomes" id="UP000028547">
    <property type="component" value="Unassembled WGS sequence"/>
</dbReference>
<name>A0A084SFU5_9BACT</name>
<evidence type="ECO:0000313" key="3">
    <source>
        <dbReference type="Proteomes" id="UP000028547"/>
    </source>
</evidence>
<proteinExistence type="predicted"/>